<dbReference type="RefSeq" id="WP_115948838.1">
    <property type="nucleotide sequence ID" value="NZ_QNVS01000003.1"/>
</dbReference>
<dbReference type="Proteomes" id="UP000256512">
    <property type="component" value="Unassembled WGS sequence"/>
</dbReference>
<proteinExistence type="predicted"/>
<dbReference type="EMBL" id="QNVS01000003">
    <property type="protein sequence ID" value="REC56938.1"/>
    <property type="molecule type" value="Genomic_DNA"/>
</dbReference>
<comment type="caution">
    <text evidence="1">The sequence shown here is derived from an EMBL/GenBank/DDBJ whole genome shotgun (WGS) entry which is preliminary data.</text>
</comment>
<keyword evidence="2" id="KW-1185">Reference proteome</keyword>
<organism evidence="1 2">
    <name type="scientific">Chryseobacterium piscium</name>
    <dbReference type="NCBI Taxonomy" id="333702"/>
    <lineage>
        <taxon>Bacteria</taxon>
        <taxon>Pseudomonadati</taxon>
        <taxon>Bacteroidota</taxon>
        <taxon>Flavobacteriia</taxon>
        <taxon>Flavobacteriales</taxon>
        <taxon>Weeksellaceae</taxon>
        <taxon>Chryseobacterium group</taxon>
        <taxon>Chryseobacterium</taxon>
    </lineage>
</organism>
<reference evidence="1 2" key="1">
    <citation type="journal article" date="2006" name="Int. J. Syst. Evol. Microbiol.">
        <title>Chryseobacterium piscium sp. nov., isolated from fish of the South Atlantic Ocean off South Africa.</title>
        <authorList>
            <person name="de Beer H."/>
            <person name="Hugo C.J."/>
            <person name="Jooste P.J."/>
            <person name="Vancanneyt M."/>
            <person name="Coenye T."/>
            <person name="Vandamme P."/>
        </authorList>
    </citation>
    <scope>NUCLEOTIDE SEQUENCE [LARGE SCALE GENOMIC DNA]</scope>
    <source>
        <strain evidence="1 2">CCUG 51923</strain>
    </source>
</reference>
<evidence type="ECO:0000313" key="1">
    <source>
        <dbReference type="EMBL" id="REC56938.1"/>
    </source>
</evidence>
<dbReference type="AlphaFoldDB" id="A0A3D9BTW7"/>
<name>A0A3D9BTW7_9FLAO</name>
<evidence type="ECO:0000313" key="2">
    <source>
        <dbReference type="Proteomes" id="UP000256512"/>
    </source>
</evidence>
<accession>A0A3D9BTW7</accession>
<sequence>MSYEEKLQRVRTDVTLQELNQAIKGDAQAMAGLFTIQAELGGSGIATGNVSSYFRKWRSLKDNNFVGSLANRLGRYVKAIDEPYSFSGGMGDVDIVTKSFNIEVKSGNKMKITQSLKNKEFSKTEGKDYILYMPKATNKQIYEASKKGIKVIKTEKALIKAIK</sequence>
<gene>
    <name evidence="1" type="ORF">DRF62_01930</name>
</gene>
<protein>
    <submittedName>
        <fullName evidence="1">Uncharacterized protein</fullName>
    </submittedName>
</protein>